<dbReference type="AlphaFoldDB" id="A0A7J7EUK1"/>
<gene>
    <name evidence="2" type="ORF">HPG69_006049</name>
</gene>
<feature type="region of interest" description="Disordered" evidence="1">
    <location>
        <begin position="45"/>
        <end position="92"/>
    </location>
</feature>
<protein>
    <submittedName>
        <fullName evidence="2">Uncharacterized protein</fullName>
    </submittedName>
</protein>
<dbReference type="EMBL" id="JACDTQ010002282">
    <property type="protein sequence ID" value="KAF5919449.1"/>
    <property type="molecule type" value="Genomic_DNA"/>
</dbReference>
<feature type="compositionally biased region" description="Low complexity" evidence="1">
    <location>
        <begin position="51"/>
        <end position="83"/>
    </location>
</feature>
<dbReference type="Proteomes" id="UP000551758">
    <property type="component" value="Unassembled WGS sequence"/>
</dbReference>
<accession>A0A7J7EUK1</accession>
<proteinExistence type="predicted"/>
<comment type="caution">
    <text evidence="2">The sequence shown here is derived from an EMBL/GenBank/DDBJ whole genome shotgun (WGS) entry which is preliminary data.</text>
</comment>
<reference evidence="2 3" key="1">
    <citation type="journal article" date="2020" name="Mol. Biol. Evol.">
        <title>Interspecific Gene Flow and the Evolution of Specialization in Black and White Rhinoceros.</title>
        <authorList>
            <person name="Moodley Y."/>
            <person name="Westbury M.V."/>
            <person name="Russo I.M."/>
            <person name="Gopalakrishnan S."/>
            <person name="Rakotoarivelo A."/>
            <person name="Olsen R.A."/>
            <person name="Prost S."/>
            <person name="Tunstall T."/>
            <person name="Ryder O.A."/>
            <person name="Dalen L."/>
            <person name="Bruford M.W."/>
        </authorList>
    </citation>
    <scope>NUCLEOTIDE SEQUENCE [LARGE SCALE GENOMIC DNA]</scope>
    <source>
        <strain evidence="2">SBR-YM</strain>
        <tissue evidence="2">Skin</tissue>
    </source>
</reference>
<keyword evidence="3" id="KW-1185">Reference proteome</keyword>
<organism evidence="2 3">
    <name type="scientific">Diceros bicornis minor</name>
    <name type="common">South-central black rhinoceros</name>
    <dbReference type="NCBI Taxonomy" id="77932"/>
    <lineage>
        <taxon>Eukaryota</taxon>
        <taxon>Metazoa</taxon>
        <taxon>Chordata</taxon>
        <taxon>Craniata</taxon>
        <taxon>Vertebrata</taxon>
        <taxon>Euteleostomi</taxon>
        <taxon>Mammalia</taxon>
        <taxon>Eutheria</taxon>
        <taxon>Laurasiatheria</taxon>
        <taxon>Perissodactyla</taxon>
        <taxon>Rhinocerotidae</taxon>
        <taxon>Diceros</taxon>
    </lineage>
</organism>
<sequence length="92" mass="9649">MEDLGSNGADAYWCGIERTGTDLGVRVQVMVDAAAYSTMPPMLLTTDRTEPVTTDTIEPVTTDTPASLASSSPTTQSVNSSQPLALTSPLSR</sequence>
<evidence type="ECO:0000313" key="3">
    <source>
        <dbReference type="Proteomes" id="UP000551758"/>
    </source>
</evidence>
<name>A0A7J7EUK1_DICBM</name>
<evidence type="ECO:0000256" key="1">
    <source>
        <dbReference type="SAM" id="MobiDB-lite"/>
    </source>
</evidence>
<evidence type="ECO:0000313" key="2">
    <source>
        <dbReference type="EMBL" id="KAF5919449.1"/>
    </source>
</evidence>